<dbReference type="Proteomes" id="UP000321026">
    <property type="component" value="Unassembled WGS sequence"/>
</dbReference>
<reference evidence="3 4" key="1">
    <citation type="submission" date="2018-09" db="EMBL/GenBank/DDBJ databases">
        <title>Metagenome Assembled Genomes from an Advanced Water Purification Facility.</title>
        <authorList>
            <person name="Stamps B.W."/>
            <person name="Spear J.R."/>
        </authorList>
    </citation>
    <scope>NUCLEOTIDE SEQUENCE [LARGE SCALE GENOMIC DNA]</scope>
    <source>
        <strain evidence="3">Bin_63_2</strain>
    </source>
</reference>
<proteinExistence type="predicted"/>
<dbReference type="Pfam" id="PF05144">
    <property type="entry name" value="Phage_CRI"/>
    <property type="match status" value="1"/>
</dbReference>
<dbReference type="InterPro" id="IPR022688">
    <property type="entry name" value="G2P_C"/>
</dbReference>
<dbReference type="Pfam" id="PF05155">
    <property type="entry name" value="G2P_X_C"/>
    <property type="match status" value="1"/>
</dbReference>
<dbReference type="AlphaFoldDB" id="A0A5C7J5N4"/>
<sequence length="432" mass="49083">MYACMLFVAEGLMIDRFHFHIPFKTECVSSVSACGEFGFVDLSAIYLPSLVCSITRDRDGISSQTLSHPWESLPSSYTPMAFKVFPGGPNYWPHVDIKASPAKLLQGHNVYGPDDPALCGVELLTLLACSMPELFSMLDLRLTQIMNIDCTYSVPLGNEQLALSVMQFLSNVENRHMKVSQALNSSCYWGKGSEHGHLKAYLKLLEMKYQISQLKKQNRHGCFDLVINTLSDEMLQDYAKDLLRLEAVLTKRKLKDLGVPTLFFDFCKYSKSLEAQNRNLIQELFMTKAAPLFEALEGAQMNVYSDDEVRERLKAKHGKYSEKTGKISYDAAMAAFRTYRAIAADGYHVTQEAMSRPTFYRHVKMICESGISKAQLENLHDKKAKVIPLVRLIELDFSKQYPDWYVEPVSQFDKVVEIPDYRLNKPALRLVS</sequence>
<evidence type="ECO:0000313" key="3">
    <source>
        <dbReference type="EMBL" id="TXG76222.1"/>
    </source>
</evidence>
<dbReference type="InterPro" id="IPR006516">
    <property type="entry name" value="G2P"/>
</dbReference>
<evidence type="ECO:0000313" key="4">
    <source>
        <dbReference type="Proteomes" id="UP000321026"/>
    </source>
</evidence>
<organism evidence="3 4">
    <name type="scientific">Candidatus Dojkabacteria bacterium</name>
    <dbReference type="NCBI Taxonomy" id="2099670"/>
    <lineage>
        <taxon>Bacteria</taxon>
        <taxon>Candidatus Dojkabacteria</taxon>
    </lineage>
</organism>
<name>A0A5C7J5N4_9BACT</name>
<comment type="caution">
    <text evidence="3">The sequence shown here is derived from an EMBL/GenBank/DDBJ whole genome shotgun (WGS) entry which is preliminary data.</text>
</comment>
<feature type="domain" description="Replication-associated protein G2P C-terminal" evidence="2">
    <location>
        <begin position="324"/>
        <end position="410"/>
    </location>
</feature>
<feature type="domain" description="Replication-associated protein G2P N-terminal" evidence="1">
    <location>
        <begin position="13"/>
        <end position="258"/>
    </location>
</feature>
<dbReference type="GO" id="GO:0006260">
    <property type="term" value="P:DNA replication"/>
    <property type="evidence" value="ECO:0007669"/>
    <property type="project" value="InterPro"/>
</dbReference>
<evidence type="ECO:0000259" key="2">
    <source>
        <dbReference type="Pfam" id="PF05155"/>
    </source>
</evidence>
<dbReference type="EMBL" id="SSDS01000080">
    <property type="protein sequence ID" value="TXG76222.1"/>
    <property type="molecule type" value="Genomic_DNA"/>
</dbReference>
<accession>A0A5C7J5N4</accession>
<dbReference type="NCBIfam" id="TIGR01629">
    <property type="entry name" value="rep_II_X"/>
    <property type="match status" value="1"/>
</dbReference>
<protein>
    <submittedName>
        <fullName evidence="3">Replication initiation protein</fullName>
    </submittedName>
</protein>
<gene>
    <name evidence="3" type="ORF">E6Q11_05075</name>
</gene>
<dbReference type="InterPro" id="IPR022686">
    <property type="entry name" value="G2P_N"/>
</dbReference>
<evidence type="ECO:0000259" key="1">
    <source>
        <dbReference type="Pfam" id="PF05144"/>
    </source>
</evidence>